<sequence>MRKMTFYRMLKEIMDKREWFLLIIVICTMTIKQADSYDNVTSTLDAISEYTPWSSLLEESTIGESSRSARILLPNNNNNYVQHNTFNPSPPQPFNHHHQNQYIPANNYYFSNRVDNVETIEYDPKPHPTTTHPTTTLPPRPQTYQNFSPVRQNNYQQNLMPSQREITETDLFLLSAIEKLTFRVDYIEKRLKKTEQILYYIMEGSPEQIQQKPACPGNFTLIGDTCYFIGIDRGLNWKSAAAMCKSLGGQLAELDPNSRYQDVIFRLLNDFSVRGKDFWVGGLNPGLLWMWINSGKPVNPNAKLDKLVPQRKSRIIVENDVIVPSPVKINATLNITEEDAKVTQSSSSSSEEEEDEIKGKVINGVQGTTPANPKIVNRPPPTKRPANGSSQPNPVKQDPNEIKGDGRCLRLSYNPSTHTYGYTGVDCVQRSNYLCELKDRTSENEISRIAKSLNFN</sequence>
<feature type="region of interest" description="Disordered" evidence="1">
    <location>
        <begin position="338"/>
        <end position="406"/>
    </location>
</feature>
<dbReference type="VEuPathDB" id="VectorBase:CSON011101"/>
<reference evidence="3" key="1">
    <citation type="submission" date="2018-07" db="EMBL/GenBank/DDBJ databases">
        <authorList>
            <person name="Quirk P.G."/>
            <person name="Krulwich T.A."/>
        </authorList>
    </citation>
    <scope>NUCLEOTIDE SEQUENCE</scope>
</reference>
<name>A0A336LR83_CULSO</name>
<gene>
    <name evidence="3" type="primary">CSON011101</name>
</gene>
<accession>A0A336LR83</accession>
<dbReference type="InterPro" id="IPR001304">
    <property type="entry name" value="C-type_lectin-like"/>
</dbReference>
<dbReference type="Gene3D" id="3.10.100.10">
    <property type="entry name" value="Mannose-Binding Protein A, subunit A"/>
    <property type="match status" value="1"/>
</dbReference>
<dbReference type="InterPro" id="IPR016187">
    <property type="entry name" value="CTDL_fold"/>
</dbReference>
<dbReference type="CDD" id="cd00037">
    <property type="entry name" value="CLECT"/>
    <property type="match status" value="1"/>
</dbReference>
<organism evidence="3">
    <name type="scientific">Culicoides sonorensis</name>
    <name type="common">Biting midge</name>
    <dbReference type="NCBI Taxonomy" id="179676"/>
    <lineage>
        <taxon>Eukaryota</taxon>
        <taxon>Metazoa</taxon>
        <taxon>Ecdysozoa</taxon>
        <taxon>Arthropoda</taxon>
        <taxon>Hexapoda</taxon>
        <taxon>Insecta</taxon>
        <taxon>Pterygota</taxon>
        <taxon>Neoptera</taxon>
        <taxon>Endopterygota</taxon>
        <taxon>Diptera</taxon>
        <taxon>Nematocera</taxon>
        <taxon>Chironomoidea</taxon>
        <taxon>Ceratopogonidae</taxon>
        <taxon>Ceratopogoninae</taxon>
        <taxon>Culicoides</taxon>
        <taxon>Monoculicoides</taxon>
    </lineage>
</organism>
<dbReference type="EMBL" id="UFQT01000046">
    <property type="protein sequence ID" value="SSX18907.1"/>
    <property type="molecule type" value="Genomic_DNA"/>
</dbReference>
<dbReference type="SUPFAM" id="SSF56436">
    <property type="entry name" value="C-type lectin-like"/>
    <property type="match status" value="1"/>
</dbReference>
<protein>
    <submittedName>
        <fullName evidence="3">CSON011101 protein</fullName>
    </submittedName>
</protein>
<evidence type="ECO:0000313" key="3">
    <source>
        <dbReference type="EMBL" id="SSX18907.1"/>
    </source>
</evidence>
<feature type="domain" description="C-type lectin" evidence="2">
    <location>
        <begin position="222"/>
        <end position="299"/>
    </location>
</feature>
<dbReference type="PROSITE" id="PS50041">
    <property type="entry name" value="C_TYPE_LECTIN_2"/>
    <property type="match status" value="1"/>
</dbReference>
<dbReference type="InterPro" id="IPR016186">
    <property type="entry name" value="C-type_lectin-like/link_sf"/>
</dbReference>
<dbReference type="AlphaFoldDB" id="A0A336LR83"/>
<evidence type="ECO:0000256" key="1">
    <source>
        <dbReference type="SAM" id="MobiDB-lite"/>
    </source>
</evidence>
<proteinExistence type="predicted"/>
<evidence type="ECO:0000259" key="2">
    <source>
        <dbReference type="PROSITE" id="PS50041"/>
    </source>
</evidence>